<dbReference type="PROSITE" id="PS00674">
    <property type="entry name" value="AAA"/>
    <property type="match status" value="1"/>
</dbReference>
<dbReference type="InterPro" id="IPR050747">
    <property type="entry name" value="Mitochondrial_chaperone_BCS1"/>
</dbReference>
<keyword evidence="9" id="KW-1133">Transmembrane helix</keyword>
<comment type="similarity">
    <text evidence="2">Belongs to the AAA ATPase family. BCS1 subfamily.</text>
</comment>
<dbReference type="Gene3D" id="6.10.280.40">
    <property type="match status" value="1"/>
</dbReference>
<dbReference type="SUPFAM" id="SSF52540">
    <property type="entry name" value="P-loop containing nucleoside triphosphate hydrolases"/>
    <property type="match status" value="1"/>
</dbReference>
<feature type="region of interest" description="Disordered" evidence="8">
    <location>
        <begin position="466"/>
        <end position="485"/>
    </location>
</feature>
<dbReference type="AlphaFoldDB" id="A0A9Q0CE91"/>
<dbReference type="GO" id="GO:0006950">
    <property type="term" value="P:response to stress"/>
    <property type="evidence" value="ECO:0007669"/>
    <property type="project" value="UniProtKB-ARBA"/>
</dbReference>
<dbReference type="Pfam" id="PF25568">
    <property type="entry name" value="AAA_lid_At3g28540"/>
    <property type="match status" value="1"/>
</dbReference>
<keyword evidence="4 7" id="KW-0067">ATP-binding</keyword>
<evidence type="ECO:0000256" key="4">
    <source>
        <dbReference type="ARBA" id="ARBA00022840"/>
    </source>
</evidence>
<feature type="domain" description="AAA+ ATPase" evidence="10">
    <location>
        <begin position="246"/>
        <end position="401"/>
    </location>
</feature>
<dbReference type="Gene3D" id="3.40.50.300">
    <property type="entry name" value="P-loop containing nucleotide triphosphate hydrolases"/>
    <property type="match status" value="1"/>
</dbReference>
<evidence type="ECO:0000256" key="7">
    <source>
        <dbReference type="RuleBase" id="RU003651"/>
    </source>
</evidence>
<organism evidence="11 12">
    <name type="scientific">Rhynchospora breviuscula</name>
    <dbReference type="NCBI Taxonomy" id="2022672"/>
    <lineage>
        <taxon>Eukaryota</taxon>
        <taxon>Viridiplantae</taxon>
        <taxon>Streptophyta</taxon>
        <taxon>Embryophyta</taxon>
        <taxon>Tracheophyta</taxon>
        <taxon>Spermatophyta</taxon>
        <taxon>Magnoliopsida</taxon>
        <taxon>Liliopsida</taxon>
        <taxon>Poales</taxon>
        <taxon>Cyperaceae</taxon>
        <taxon>Cyperoideae</taxon>
        <taxon>Rhynchosporeae</taxon>
        <taxon>Rhynchospora</taxon>
    </lineage>
</organism>
<evidence type="ECO:0000256" key="6">
    <source>
        <dbReference type="ARBA" id="ARBA00049360"/>
    </source>
</evidence>
<evidence type="ECO:0000313" key="12">
    <source>
        <dbReference type="Proteomes" id="UP001151287"/>
    </source>
</evidence>
<dbReference type="InterPro" id="IPR058017">
    <property type="entry name" value="At3g28540-like_C"/>
</dbReference>
<feature type="region of interest" description="Disordered" evidence="8">
    <location>
        <begin position="316"/>
        <end position="341"/>
    </location>
</feature>
<evidence type="ECO:0000256" key="2">
    <source>
        <dbReference type="ARBA" id="ARBA00007448"/>
    </source>
</evidence>
<comment type="caution">
    <text evidence="11">The sequence shown here is derived from an EMBL/GenBank/DDBJ whole genome shotgun (WGS) entry which is preliminary data.</text>
</comment>
<name>A0A9Q0CE91_9POAL</name>
<comment type="cofactor">
    <cofactor evidence="1">
        <name>Mg(2+)</name>
        <dbReference type="ChEBI" id="CHEBI:18420"/>
    </cofactor>
</comment>
<dbReference type="Pfam" id="PF14363">
    <property type="entry name" value="AAA_assoc"/>
    <property type="match status" value="1"/>
</dbReference>
<evidence type="ECO:0000256" key="9">
    <source>
        <dbReference type="SAM" id="Phobius"/>
    </source>
</evidence>
<dbReference type="InterPro" id="IPR003593">
    <property type="entry name" value="AAA+_ATPase"/>
</dbReference>
<dbReference type="CDD" id="cd19510">
    <property type="entry name" value="RecA-like_BCS1"/>
    <property type="match status" value="1"/>
</dbReference>
<dbReference type="SMART" id="SM00382">
    <property type="entry name" value="AAA"/>
    <property type="match status" value="1"/>
</dbReference>
<dbReference type="InterPro" id="IPR025753">
    <property type="entry name" value="AAA_N_dom"/>
</dbReference>
<feature type="transmembrane region" description="Helical" evidence="9">
    <location>
        <begin position="7"/>
        <end position="29"/>
    </location>
</feature>
<dbReference type="FunFam" id="3.40.50.300:FF:001122">
    <property type="entry name" value="AAA-ATPase ASD, mitochondrial"/>
    <property type="match status" value="1"/>
</dbReference>
<reference evidence="11" key="1">
    <citation type="journal article" date="2022" name="Cell">
        <title>Repeat-based holocentromeres influence genome architecture and karyotype evolution.</title>
        <authorList>
            <person name="Hofstatter P.G."/>
            <person name="Thangavel G."/>
            <person name="Lux T."/>
            <person name="Neumann P."/>
            <person name="Vondrak T."/>
            <person name="Novak P."/>
            <person name="Zhang M."/>
            <person name="Costa L."/>
            <person name="Castellani M."/>
            <person name="Scott A."/>
            <person name="Toegelov H."/>
            <person name="Fuchs J."/>
            <person name="Mata-Sucre Y."/>
            <person name="Dias Y."/>
            <person name="Vanzela A.L.L."/>
            <person name="Huettel B."/>
            <person name="Almeida C.C.S."/>
            <person name="Simkova H."/>
            <person name="Souza G."/>
            <person name="Pedrosa-Harand A."/>
            <person name="Macas J."/>
            <person name="Mayer K.F.X."/>
            <person name="Houben A."/>
            <person name="Marques A."/>
        </authorList>
    </citation>
    <scope>NUCLEOTIDE SEQUENCE</scope>
    <source>
        <strain evidence="11">RhyBre1mFocal</strain>
    </source>
</reference>
<protein>
    <recommendedName>
        <fullName evidence="10">AAA+ ATPase domain-containing protein</fullName>
    </recommendedName>
</protein>
<proteinExistence type="inferred from homology"/>
<dbReference type="Proteomes" id="UP001151287">
    <property type="component" value="Unassembled WGS sequence"/>
</dbReference>
<feature type="compositionally biased region" description="Basic and acidic residues" evidence="8">
    <location>
        <begin position="321"/>
        <end position="341"/>
    </location>
</feature>
<dbReference type="InterPro" id="IPR003960">
    <property type="entry name" value="ATPase_AAA_CS"/>
</dbReference>
<dbReference type="GO" id="GO:0016887">
    <property type="term" value="F:ATP hydrolysis activity"/>
    <property type="evidence" value="ECO:0007669"/>
    <property type="project" value="InterPro"/>
</dbReference>
<dbReference type="InterPro" id="IPR027417">
    <property type="entry name" value="P-loop_NTPase"/>
</dbReference>
<evidence type="ECO:0000256" key="1">
    <source>
        <dbReference type="ARBA" id="ARBA00001946"/>
    </source>
</evidence>
<comment type="catalytic activity">
    <reaction evidence="6">
        <text>ATP + H2O = ADP + phosphate + H(+)</text>
        <dbReference type="Rhea" id="RHEA:13065"/>
        <dbReference type="ChEBI" id="CHEBI:15377"/>
        <dbReference type="ChEBI" id="CHEBI:15378"/>
        <dbReference type="ChEBI" id="CHEBI:30616"/>
        <dbReference type="ChEBI" id="CHEBI:43474"/>
        <dbReference type="ChEBI" id="CHEBI:456216"/>
    </reaction>
</comment>
<keyword evidence="3 7" id="KW-0547">Nucleotide-binding</keyword>
<keyword evidence="9" id="KW-0812">Transmembrane</keyword>
<accession>A0A9Q0CE91</accession>
<keyword evidence="9" id="KW-0472">Membrane</keyword>
<sequence>MNMDHESLMAFSAKLTSTIGGLTIIWTMFRQFIPYELKHHLLAFAFKYTSFMNPYDCFIIEEYAGERMNRHELYIASKAYLSDHCSRRARTCRIELGKDSDRFLVSIGERAEVTDDFNGVKIWWRSSLHEPRPNPGSSRNVDEEKRYYTLTFHKRHRQVVEGSYLIHVLKKGRTITVRNRQRRLFTNNPDARWSYFTKTMWNHVAFHHPSTFETLAMDPVKKQEIINDLNEFRNGKEYYSRIGKAWKRGYLLYGPPGTGKSSMISAIANFLEYDIYDLELTTVKSNSELRKLFIETTGKSIIVIEDIDCSLDLTGKRKGSKSKEEEEKDNSAEEKKRKSGFMEEEKEKVTLSGLLNFIDGLWSACGEERILIFTTNHIEKLDPALIRTGRMDKHIEMSYCDFESFRVLAKNYLGIQSHKLYGTISKLLEEVKITPSDVAESLMCVGFSNVDPGVYLEKLIKSLEKKKESDQEPQTKDDIAEEVHKNENNGVKISNTCVENGVVQNGN</sequence>
<dbReference type="EMBL" id="JAMQYH010000004">
    <property type="protein sequence ID" value="KAJ1691894.1"/>
    <property type="molecule type" value="Genomic_DNA"/>
</dbReference>
<evidence type="ECO:0000256" key="5">
    <source>
        <dbReference type="ARBA" id="ARBA00022842"/>
    </source>
</evidence>
<dbReference type="InterPro" id="IPR003959">
    <property type="entry name" value="ATPase_AAA_core"/>
</dbReference>
<gene>
    <name evidence="11" type="ORF">LUZ63_016049</name>
</gene>
<evidence type="ECO:0000313" key="11">
    <source>
        <dbReference type="EMBL" id="KAJ1691894.1"/>
    </source>
</evidence>
<dbReference type="Pfam" id="PF00004">
    <property type="entry name" value="AAA"/>
    <property type="match status" value="1"/>
</dbReference>
<evidence type="ECO:0000256" key="3">
    <source>
        <dbReference type="ARBA" id="ARBA00022741"/>
    </source>
</evidence>
<keyword evidence="12" id="KW-1185">Reference proteome</keyword>
<dbReference type="OrthoDB" id="10251412at2759"/>
<evidence type="ECO:0000256" key="8">
    <source>
        <dbReference type="SAM" id="MobiDB-lite"/>
    </source>
</evidence>
<dbReference type="PANTHER" id="PTHR23070">
    <property type="entry name" value="BCS1 AAA-TYPE ATPASE"/>
    <property type="match status" value="1"/>
</dbReference>
<dbReference type="GO" id="GO:0005524">
    <property type="term" value="F:ATP binding"/>
    <property type="evidence" value="ECO:0007669"/>
    <property type="project" value="UniProtKB-KW"/>
</dbReference>
<keyword evidence="5" id="KW-0460">Magnesium</keyword>
<evidence type="ECO:0000259" key="10">
    <source>
        <dbReference type="SMART" id="SM00382"/>
    </source>
</evidence>